<feature type="transmembrane region" description="Helical" evidence="1">
    <location>
        <begin position="74"/>
        <end position="101"/>
    </location>
</feature>
<sequence>MSYLVVLSTAVLLLANAIPILGVYLFSWTIQTLAVIYWLEAGIQGFFGLIKLFRTQGSLSGKHQISTSMLTNLIKLPLIPLFALNFFVFLVVYGILLYFLIGIEAVQFSTVLAVYAVFFVSHTISYYLNFIKSGEFKKVSPVKQLFEPYRRYGLTHLAVLMGVFLAKSSGAGHFWALLTALVKTIVDASLHIKEHKESFNG</sequence>
<feature type="transmembrane region" description="Helical" evidence="1">
    <location>
        <begin position="107"/>
        <end position="128"/>
    </location>
</feature>
<feature type="transmembrane region" description="Helical" evidence="1">
    <location>
        <begin position="33"/>
        <end position="53"/>
    </location>
</feature>
<dbReference type="InterPro" id="IPR045466">
    <property type="entry name" value="DUF6498"/>
</dbReference>
<dbReference type="AlphaFoldDB" id="A0A1F8AQ80"/>
<evidence type="ECO:0000313" key="3">
    <source>
        <dbReference type="Proteomes" id="UP000178603"/>
    </source>
</evidence>
<evidence type="ECO:0000256" key="1">
    <source>
        <dbReference type="SAM" id="Phobius"/>
    </source>
</evidence>
<dbReference type="Pfam" id="PF20108">
    <property type="entry name" value="DUF6498"/>
    <property type="match status" value="1"/>
</dbReference>
<evidence type="ECO:0000313" key="2">
    <source>
        <dbReference type="EMBL" id="OGM53927.1"/>
    </source>
</evidence>
<organism evidence="2 3">
    <name type="scientific">Candidatus Woesebacteria bacterium RIFCSPHIGHO2_12_FULL_41_24</name>
    <dbReference type="NCBI Taxonomy" id="1802510"/>
    <lineage>
        <taxon>Bacteria</taxon>
        <taxon>Candidatus Woeseibacteriota</taxon>
    </lineage>
</organism>
<comment type="caution">
    <text evidence="2">The sequence shown here is derived from an EMBL/GenBank/DDBJ whole genome shotgun (WGS) entry which is preliminary data.</text>
</comment>
<dbReference type="Proteomes" id="UP000178603">
    <property type="component" value="Unassembled WGS sequence"/>
</dbReference>
<proteinExistence type="predicted"/>
<gene>
    <name evidence="2" type="ORF">A3E44_05965</name>
</gene>
<reference evidence="2 3" key="1">
    <citation type="journal article" date="2016" name="Nat. Commun.">
        <title>Thousands of microbial genomes shed light on interconnected biogeochemical processes in an aquifer system.</title>
        <authorList>
            <person name="Anantharaman K."/>
            <person name="Brown C.T."/>
            <person name="Hug L.A."/>
            <person name="Sharon I."/>
            <person name="Castelle C.J."/>
            <person name="Probst A.J."/>
            <person name="Thomas B.C."/>
            <person name="Singh A."/>
            <person name="Wilkins M.J."/>
            <person name="Karaoz U."/>
            <person name="Brodie E.L."/>
            <person name="Williams K.H."/>
            <person name="Hubbard S.S."/>
            <person name="Banfield J.F."/>
        </authorList>
    </citation>
    <scope>NUCLEOTIDE SEQUENCE [LARGE SCALE GENOMIC DNA]</scope>
</reference>
<keyword evidence="1" id="KW-0472">Membrane</keyword>
<keyword evidence="1" id="KW-0812">Transmembrane</keyword>
<dbReference type="EMBL" id="MGGW01000020">
    <property type="protein sequence ID" value="OGM53927.1"/>
    <property type="molecule type" value="Genomic_DNA"/>
</dbReference>
<protein>
    <submittedName>
        <fullName evidence="2">Uncharacterized protein</fullName>
    </submittedName>
</protein>
<accession>A0A1F8AQ80</accession>
<name>A0A1F8AQ80_9BACT</name>
<keyword evidence="1" id="KW-1133">Transmembrane helix</keyword>